<dbReference type="RefSeq" id="WP_124695271.1">
    <property type="nucleotide sequence ID" value="NZ_JBHUFE010000039.1"/>
</dbReference>
<sequence>MSKLEDNERWKSKLILTEHAEGYVQQHNPTPAKIITAEERTMLRDYLLLPHMVTMVQKSLDDLKHSHNILNRLYLMAGEYVMGRITQDLYQLRRELRQRNIKVLSEEQSDFVIYHRFICRGYEERFGMTRDVMKAEISLRLTRYIAEAGGLLKKGST</sequence>
<dbReference type="Proteomes" id="UP000282529">
    <property type="component" value="Unassembled WGS sequence"/>
</dbReference>
<evidence type="ECO:0000313" key="2">
    <source>
        <dbReference type="Proteomes" id="UP000282529"/>
    </source>
</evidence>
<dbReference type="Pfam" id="PF26325">
    <property type="entry name" value="YhjD"/>
    <property type="match status" value="1"/>
</dbReference>
<comment type="caution">
    <text evidence="1">The sequence shown here is derived from an EMBL/GenBank/DDBJ whole genome shotgun (WGS) entry which is preliminary data.</text>
</comment>
<dbReference type="EMBL" id="RQPI01000004">
    <property type="protein sequence ID" value="RQW11861.1"/>
    <property type="molecule type" value="Genomic_DNA"/>
</dbReference>
<evidence type="ECO:0000313" key="1">
    <source>
        <dbReference type="EMBL" id="RQW11861.1"/>
    </source>
</evidence>
<dbReference type="AlphaFoldDB" id="A0A3N9P6K0"/>
<organism evidence="1 2">
    <name type="scientific">Paenibacillus rhizophilus</name>
    <dbReference type="NCBI Taxonomy" id="1850366"/>
    <lineage>
        <taxon>Bacteria</taxon>
        <taxon>Bacillati</taxon>
        <taxon>Bacillota</taxon>
        <taxon>Bacilli</taxon>
        <taxon>Bacillales</taxon>
        <taxon>Paenibacillaceae</taxon>
        <taxon>Paenibacillus</taxon>
    </lineage>
</organism>
<protein>
    <submittedName>
        <fullName evidence="1">Uncharacterized protein</fullName>
    </submittedName>
</protein>
<dbReference type="InterPro" id="IPR058600">
    <property type="entry name" value="YhjD-like"/>
</dbReference>
<gene>
    <name evidence="1" type="ORF">EH198_09300</name>
</gene>
<reference evidence="1 2" key="1">
    <citation type="submission" date="2018-11" db="EMBL/GenBank/DDBJ databases">
        <title>Genome sequence of strain 7197.</title>
        <authorList>
            <person name="Gao J."/>
            <person name="Sun J."/>
        </authorList>
    </citation>
    <scope>NUCLEOTIDE SEQUENCE [LARGE SCALE GENOMIC DNA]</scope>
    <source>
        <strain evidence="1 2">7197</strain>
    </source>
</reference>
<name>A0A3N9P6K0_9BACL</name>
<proteinExistence type="predicted"/>
<accession>A0A3N9P6K0</accession>
<dbReference type="OrthoDB" id="2644100at2"/>
<keyword evidence="2" id="KW-1185">Reference proteome</keyword>